<dbReference type="Proteomes" id="UP000887565">
    <property type="component" value="Unplaced"/>
</dbReference>
<keyword evidence="1" id="KW-1185">Reference proteome</keyword>
<proteinExistence type="predicted"/>
<evidence type="ECO:0000313" key="1">
    <source>
        <dbReference type="Proteomes" id="UP000887565"/>
    </source>
</evidence>
<dbReference type="AlphaFoldDB" id="A0A915J0W0"/>
<protein>
    <submittedName>
        <fullName evidence="2">Uncharacterized protein</fullName>
    </submittedName>
</protein>
<sequence length="71" mass="7833">MQSSLDDHKDVRSSVLTVVCESYVLPMFNAADEQIKRSFQIKKNPVQSGVVFGARLTLAPNAIGAKRRLLS</sequence>
<reference evidence="2" key="1">
    <citation type="submission" date="2022-11" db="UniProtKB">
        <authorList>
            <consortium name="WormBaseParasite"/>
        </authorList>
    </citation>
    <scope>IDENTIFICATION</scope>
</reference>
<accession>A0A915J0W0</accession>
<name>A0A915J0W0_ROMCU</name>
<evidence type="ECO:0000313" key="2">
    <source>
        <dbReference type="WBParaSite" id="nRc.2.0.1.t19739-RA"/>
    </source>
</evidence>
<organism evidence="1 2">
    <name type="scientific">Romanomermis culicivorax</name>
    <name type="common">Nematode worm</name>
    <dbReference type="NCBI Taxonomy" id="13658"/>
    <lineage>
        <taxon>Eukaryota</taxon>
        <taxon>Metazoa</taxon>
        <taxon>Ecdysozoa</taxon>
        <taxon>Nematoda</taxon>
        <taxon>Enoplea</taxon>
        <taxon>Dorylaimia</taxon>
        <taxon>Mermithida</taxon>
        <taxon>Mermithoidea</taxon>
        <taxon>Mermithidae</taxon>
        <taxon>Romanomermis</taxon>
    </lineage>
</organism>
<dbReference type="WBParaSite" id="nRc.2.0.1.t19739-RA">
    <property type="protein sequence ID" value="nRc.2.0.1.t19739-RA"/>
    <property type="gene ID" value="nRc.2.0.1.g19739"/>
</dbReference>